<dbReference type="RefSeq" id="WP_017045220.1">
    <property type="nucleotide sequence ID" value="NZ_CP011464.1"/>
</dbReference>
<dbReference type="Proteomes" id="UP000256923">
    <property type="component" value="Chromosome 1"/>
</dbReference>
<sequence length="132" mass="14966">MLQVNFASQLSAQYPLANAHRSVNTIEQAMMSKLAKLSQHQQQWILFTSECPRPQYEQFASFNIHCDRVIHMKPSQTLSELEIVIKAIRSGNASAIIASNTIEPINQHLLKQLAAEHHCDVFFVAGKQQPFH</sequence>
<dbReference type="EMBL" id="CP034672">
    <property type="protein sequence ID" value="AZS23841.1"/>
    <property type="molecule type" value="Genomic_DNA"/>
</dbReference>
<evidence type="ECO:0000313" key="1">
    <source>
        <dbReference type="EMBL" id="AZS23841.1"/>
    </source>
</evidence>
<protein>
    <submittedName>
        <fullName evidence="1">Uncharacterized protein</fullName>
    </submittedName>
</protein>
<dbReference type="InterPro" id="IPR027417">
    <property type="entry name" value="P-loop_NTPase"/>
</dbReference>
<dbReference type="SUPFAM" id="SSF52540">
    <property type="entry name" value="P-loop containing nucleoside triphosphate hydrolases"/>
    <property type="match status" value="1"/>
</dbReference>
<organism evidence="1 2">
    <name type="scientific">Vibrio anguillarum</name>
    <name type="common">Listonella anguillarum</name>
    <dbReference type="NCBI Taxonomy" id="55601"/>
    <lineage>
        <taxon>Bacteria</taxon>
        <taxon>Pseudomonadati</taxon>
        <taxon>Pseudomonadota</taxon>
        <taxon>Gammaproteobacteria</taxon>
        <taxon>Vibrionales</taxon>
        <taxon>Vibrionaceae</taxon>
        <taxon>Vibrio</taxon>
    </lineage>
</organism>
<dbReference type="Gene3D" id="3.40.50.300">
    <property type="entry name" value="P-loop containing nucleotide triphosphate hydrolases"/>
    <property type="match status" value="1"/>
</dbReference>
<reference evidence="1 2" key="1">
    <citation type="submission" date="2018-12" db="EMBL/GenBank/DDBJ databases">
        <title>Characterization and Draft Genome of Vibrio anguillarum J360 Marine Pathogen Isolated from an Outbreak in Lumpfish (Cyclopterus lumpus).</title>
        <authorList>
            <person name="Vasquez J.I."/>
            <person name="Cao T."/>
            <person name="Chakraborty S."/>
            <person name="Gnanagobal H."/>
            <person name="Wescot J."/>
            <person name="Boyce D."/>
            <person name="Santander J."/>
        </authorList>
    </citation>
    <scope>NUCLEOTIDE SEQUENCE [LARGE SCALE GENOMIC DNA]</scope>
    <source>
        <strain evidence="1 2">J360</strain>
    </source>
</reference>
<name>A0A1Q1KWE0_VIBAN</name>
<evidence type="ECO:0000313" key="2">
    <source>
        <dbReference type="Proteomes" id="UP000256923"/>
    </source>
</evidence>
<proteinExistence type="predicted"/>
<gene>
    <name evidence="1" type="ORF">DYL72_01415</name>
</gene>
<accession>A0A1Q1KWE0</accession>
<dbReference type="AlphaFoldDB" id="A0A1Q1KWE0"/>